<dbReference type="PANTHER" id="PTHR33103:SF27">
    <property type="entry name" value="OS04G0594700 PROTEIN"/>
    <property type="match status" value="1"/>
</dbReference>
<protein>
    <recommendedName>
        <fullName evidence="3">DUF674 domain-containing protein</fullName>
    </recommendedName>
</protein>
<dbReference type="Proteomes" id="UP001153555">
    <property type="component" value="Unassembled WGS sequence"/>
</dbReference>
<organism evidence="1 2">
    <name type="scientific">Striga hermonthica</name>
    <name type="common">Purple witchweed</name>
    <name type="synonym">Buchnera hermonthica</name>
    <dbReference type="NCBI Taxonomy" id="68872"/>
    <lineage>
        <taxon>Eukaryota</taxon>
        <taxon>Viridiplantae</taxon>
        <taxon>Streptophyta</taxon>
        <taxon>Embryophyta</taxon>
        <taxon>Tracheophyta</taxon>
        <taxon>Spermatophyta</taxon>
        <taxon>Magnoliopsida</taxon>
        <taxon>eudicotyledons</taxon>
        <taxon>Gunneridae</taxon>
        <taxon>Pentapetalae</taxon>
        <taxon>asterids</taxon>
        <taxon>lamiids</taxon>
        <taxon>Lamiales</taxon>
        <taxon>Orobanchaceae</taxon>
        <taxon>Buchnereae</taxon>
        <taxon>Striga</taxon>
    </lineage>
</organism>
<keyword evidence="2" id="KW-1185">Reference proteome</keyword>
<gene>
    <name evidence="1" type="ORF">SHERM_10820</name>
</gene>
<proteinExistence type="predicted"/>
<evidence type="ECO:0000313" key="2">
    <source>
        <dbReference type="Proteomes" id="UP001153555"/>
    </source>
</evidence>
<dbReference type="PANTHER" id="PTHR33103">
    <property type="entry name" value="OS01G0153900 PROTEIN"/>
    <property type="match status" value="1"/>
</dbReference>
<dbReference type="InterPro" id="IPR007750">
    <property type="entry name" value="DUF674"/>
</dbReference>
<comment type="caution">
    <text evidence="1">The sequence shown here is derived from an EMBL/GenBank/DDBJ whole genome shotgun (WGS) entry which is preliminary data.</text>
</comment>
<dbReference type="OrthoDB" id="1099638at2759"/>
<dbReference type="EMBL" id="CACSLK010003174">
    <property type="protein sequence ID" value="CAA0808590.1"/>
    <property type="molecule type" value="Genomic_DNA"/>
</dbReference>
<name>A0A9N7MKE0_STRHE</name>
<reference evidence="1" key="1">
    <citation type="submission" date="2019-12" db="EMBL/GenBank/DDBJ databases">
        <authorList>
            <person name="Scholes J."/>
        </authorList>
    </citation>
    <scope>NUCLEOTIDE SEQUENCE</scope>
</reference>
<dbReference type="Pfam" id="PF05056">
    <property type="entry name" value="DUF674"/>
    <property type="match status" value="1"/>
</dbReference>
<evidence type="ECO:0000313" key="1">
    <source>
        <dbReference type="EMBL" id="CAA0808590.1"/>
    </source>
</evidence>
<accession>A0A9N7MKE0</accession>
<dbReference type="AlphaFoldDB" id="A0A9N7MKE0"/>
<sequence>MSAPKDVQFSLKVMINRDKTKVLFAEADSDFTDILLSFLTLPLGKIAKLLVEHYGGDTPVVGSLTSLYNGLVNLDVVHFHTETGKQMLLNPRSVFDKECLKLKLNFCDSEPTKYFTCEWPIRGKHNFSMYYDTVGCDCGITMSKETELRSSEAAEGGNDRVFCTKGASFIIGDDMRVAPNVAGSVLRTLAELGIRDTKGAEMRNVTFGYNEIIDLLRGMLVSRTPLTDVIIGKAQTNSGVFLPKTVVKAPKTEEATVSNFEKTMILNVMVQKSKQKLIFAQAKDDFTDSLFSLLTIPLGGALSLLGTKTGVTCIDNFYVSVENINGDEYLKTKDTKTKLRNTQLPIGYMSPSQLFPLTEGGFPELHIVATGLPGPRQLVYLSPSTVAHTKVSSGYMTCIESNLLHLKSPKGNGNYVKGPTMYMVTDDLTVTPLCLTSSLSILDRLGIPLSDVEELELKIGLEEALSILKASLTSTSALTNGLFGPSLKKRVKQEEH</sequence>
<evidence type="ECO:0008006" key="3">
    <source>
        <dbReference type="Google" id="ProtNLM"/>
    </source>
</evidence>